<evidence type="ECO:0000313" key="4">
    <source>
        <dbReference type="Proteomes" id="UP001596266"/>
    </source>
</evidence>
<sequence length="561" mass="62988">MTFDNPEWWRSAVTYQIYPRSFADANNDGTGDVRGIIEKLPHLVSLGVDAVWVSPWYPSPLWDGGYDVADYCDINPDFGTLADADELIAKVHELGLRILIDLVPNHCSIDHPLFQKALAAAPGSPEREMFHFRDGLGAGGDTPPTNWGALFGGSMWERTTNPDGTPGQWYLHMFAPEQPDWNWENPAVLEEFDRILRFWFDRGVDGFRIDVGDSMFKAREWADTPIDPATGIGSWEKVDGAPMWNQPELEIVQRRWREIARSYADSEQGERVFVSEAYQPLHHLVRYVEPDRLHTSFNFEFLQCEWTASSMRTVIDASIEGHDEVGAPTTWVLENHDVMRAPSRYGRAVTGRPFTTEVTDEDGHWQDKLKENPLLDIELGRRRARAAAALMLALPGGAYVYQGQELGLEEVEDLPEEALQDPTWLRSGHTDRGRDGCRVPIPWSGEASPFGFGVDAQPWLPMPAHWADLTVEAQDADPASTLNLFRELLRVRRDREALGDGQLTWNDSSADVLDFTREPGFRCVVNLSDLPVALPAGDLLVATEELVDGRLPGDATAWLAV</sequence>
<dbReference type="Gene3D" id="3.20.20.80">
    <property type="entry name" value="Glycosidases"/>
    <property type="match status" value="1"/>
</dbReference>
<dbReference type="InterPro" id="IPR017853">
    <property type="entry name" value="GH"/>
</dbReference>
<reference evidence="4" key="1">
    <citation type="journal article" date="2019" name="Int. J. Syst. Evol. Microbiol.">
        <title>The Global Catalogue of Microorganisms (GCM) 10K type strain sequencing project: providing services to taxonomists for standard genome sequencing and annotation.</title>
        <authorList>
            <consortium name="The Broad Institute Genomics Platform"/>
            <consortium name="The Broad Institute Genome Sequencing Center for Infectious Disease"/>
            <person name="Wu L."/>
            <person name="Ma J."/>
        </authorList>
    </citation>
    <scope>NUCLEOTIDE SEQUENCE [LARGE SCALE GENOMIC DNA]</scope>
    <source>
        <strain evidence="4">CGMCC 1.15277</strain>
    </source>
</reference>
<dbReference type="SMART" id="SM00642">
    <property type="entry name" value="Aamy"/>
    <property type="match status" value="1"/>
</dbReference>
<dbReference type="InterPro" id="IPR045857">
    <property type="entry name" value="O16G_dom_2"/>
</dbReference>
<gene>
    <name evidence="3" type="ORF">ACFP57_03345</name>
</gene>
<protein>
    <submittedName>
        <fullName evidence="3">Glycoside hydrolase family 13 protein</fullName>
    </submittedName>
</protein>
<evidence type="ECO:0000256" key="1">
    <source>
        <dbReference type="ARBA" id="ARBA00008061"/>
    </source>
</evidence>
<dbReference type="EMBL" id="JBHSUA010000009">
    <property type="protein sequence ID" value="MFC6396027.1"/>
    <property type="molecule type" value="Genomic_DNA"/>
</dbReference>
<comment type="similarity">
    <text evidence="1">Belongs to the glycosyl hydrolase 13 family.</text>
</comment>
<accession>A0ABW1X1Q1</accession>
<proteinExistence type="inferred from homology"/>
<dbReference type="PANTHER" id="PTHR10357:SF179">
    <property type="entry name" value="NEUTRAL AND BASIC AMINO ACID TRANSPORT PROTEIN RBAT"/>
    <property type="match status" value="1"/>
</dbReference>
<keyword evidence="4" id="KW-1185">Reference proteome</keyword>
<evidence type="ECO:0000313" key="3">
    <source>
        <dbReference type="EMBL" id="MFC6396027.1"/>
    </source>
</evidence>
<evidence type="ECO:0000259" key="2">
    <source>
        <dbReference type="SMART" id="SM00642"/>
    </source>
</evidence>
<dbReference type="Gene3D" id="3.90.400.10">
    <property type="entry name" value="Oligo-1,6-glucosidase, Domain 2"/>
    <property type="match status" value="1"/>
</dbReference>
<keyword evidence="3" id="KW-0378">Hydrolase</keyword>
<dbReference type="PANTHER" id="PTHR10357">
    <property type="entry name" value="ALPHA-AMYLASE FAMILY MEMBER"/>
    <property type="match status" value="1"/>
</dbReference>
<dbReference type="InterPro" id="IPR006047">
    <property type="entry name" value="GH13_cat_dom"/>
</dbReference>
<dbReference type="CDD" id="cd11332">
    <property type="entry name" value="AmyAc_OligoGlu_TS"/>
    <property type="match status" value="1"/>
</dbReference>
<organism evidence="3 4">
    <name type="scientific">Luteococcus sanguinis</name>
    <dbReference type="NCBI Taxonomy" id="174038"/>
    <lineage>
        <taxon>Bacteria</taxon>
        <taxon>Bacillati</taxon>
        <taxon>Actinomycetota</taxon>
        <taxon>Actinomycetes</taxon>
        <taxon>Propionibacteriales</taxon>
        <taxon>Propionibacteriaceae</taxon>
        <taxon>Luteococcus</taxon>
    </lineage>
</organism>
<dbReference type="Proteomes" id="UP001596266">
    <property type="component" value="Unassembled WGS sequence"/>
</dbReference>
<comment type="caution">
    <text evidence="3">The sequence shown here is derived from an EMBL/GenBank/DDBJ whole genome shotgun (WGS) entry which is preliminary data.</text>
</comment>
<dbReference type="SUPFAM" id="SSF51445">
    <property type="entry name" value="(Trans)glycosidases"/>
    <property type="match status" value="1"/>
</dbReference>
<feature type="domain" description="Glycosyl hydrolase family 13 catalytic" evidence="2">
    <location>
        <begin position="16"/>
        <end position="438"/>
    </location>
</feature>
<dbReference type="GO" id="GO:0016787">
    <property type="term" value="F:hydrolase activity"/>
    <property type="evidence" value="ECO:0007669"/>
    <property type="project" value="UniProtKB-KW"/>
</dbReference>
<dbReference type="Pfam" id="PF00128">
    <property type="entry name" value="Alpha-amylase"/>
    <property type="match status" value="2"/>
</dbReference>
<dbReference type="RefSeq" id="WP_343885354.1">
    <property type="nucleotide sequence ID" value="NZ_BAAAKI010000004.1"/>
</dbReference>
<name>A0ABW1X1Q1_9ACTN</name>